<gene>
    <name evidence="4" type="ORF">PX52LOC_02662</name>
</gene>
<dbReference type="GO" id="GO:0008934">
    <property type="term" value="F:inositol monophosphate 1-phosphatase activity"/>
    <property type="evidence" value="ECO:0007669"/>
    <property type="project" value="TreeGrafter"/>
</dbReference>
<dbReference type="RefSeq" id="WP_149110511.1">
    <property type="nucleotide sequence ID" value="NZ_CP042425.1"/>
</dbReference>
<proteinExistence type="predicted"/>
<dbReference type="SUPFAM" id="SSF56655">
    <property type="entry name" value="Carbohydrate phosphatase"/>
    <property type="match status" value="1"/>
</dbReference>
<feature type="binding site" evidence="3">
    <location>
        <position position="217"/>
    </location>
    <ligand>
        <name>Mg(2+)</name>
        <dbReference type="ChEBI" id="CHEBI:18420"/>
        <label>1</label>
        <note>catalytic</note>
    </ligand>
</feature>
<feature type="binding site" evidence="3">
    <location>
        <position position="87"/>
    </location>
    <ligand>
        <name>Mg(2+)</name>
        <dbReference type="ChEBI" id="CHEBI:18420"/>
        <label>1</label>
        <note>catalytic</note>
    </ligand>
</feature>
<dbReference type="EMBL" id="CP042425">
    <property type="protein sequence ID" value="QEL15727.1"/>
    <property type="molecule type" value="Genomic_DNA"/>
</dbReference>
<evidence type="ECO:0000256" key="2">
    <source>
        <dbReference type="ARBA" id="ARBA00022842"/>
    </source>
</evidence>
<dbReference type="GO" id="GO:0046854">
    <property type="term" value="P:phosphatidylinositol phosphate biosynthetic process"/>
    <property type="evidence" value="ECO:0007669"/>
    <property type="project" value="InterPro"/>
</dbReference>
<protein>
    <submittedName>
        <fullName evidence="4">3'(2'),5'-bisphosphate nucleotidase CysQ</fullName>
    </submittedName>
</protein>
<dbReference type="AlphaFoldDB" id="A0A5C1AC08"/>
<keyword evidence="5" id="KW-1185">Reference proteome</keyword>
<dbReference type="GO" id="GO:0007165">
    <property type="term" value="P:signal transduction"/>
    <property type="evidence" value="ECO:0007669"/>
    <property type="project" value="TreeGrafter"/>
</dbReference>
<dbReference type="PROSITE" id="PS00630">
    <property type="entry name" value="IMP_2"/>
    <property type="match status" value="1"/>
</dbReference>
<dbReference type="InterPro" id="IPR000760">
    <property type="entry name" value="Inositol_monophosphatase-like"/>
</dbReference>
<keyword evidence="2 3" id="KW-0460">Magnesium</keyword>
<dbReference type="Proteomes" id="UP000324974">
    <property type="component" value="Chromosome"/>
</dbReference>
<evidence type="ECO:0000256" key="3">
    <source>
        <dbReference type="PIRSR" id="PIRSR600760-2"/>
    </source>
</evidence>
<evidence type="ECO:0000256" key="1">
    <source>
        <dbReference type="ARBA" id="ARBA00022723"/>
    </source>
</evidence>
<dbReference type="InterPro" id="IPR020550">
    <property type="entry name" value="Inositol_monophosphatase_CS"/>
</dbReference>
<feature type="binding site" evidence="3">
    <location>
        <position position="89"/>
    </location>
    <ligand>
        <name>Mg(2+)</name>
        <dbReference type="ChEBI" id="CHEBI:18420"/>
        <label>1</label>
        <note>catalytic</note>
    </ligand>
</feature>
<accession>A0A5C1AC08</accession>
<comment type="cofactor">
    <cofactor evidence="3">
        <name>Mg(2+)</name>
        <dbReference type="ChEBI" id="CHEBI:18420"/>
    </cofactor>
</comment>
<dbReference type="PANTHER" id="PTHR20854:SF4">
    <property type="entry name" value="INOSITOL-1-MONOPHOSPHATASE-RELATED"/>
    <property type="match status" value="1"/>
</dbReference>
<evidence type="ECO:0000313" key="5">
    <source>
        <dbReference type="Proteomes" id="UP000324974"/>
    </source>
</evidence>
<dbReference type="Gene3D" id="3.30.540.10">
    <property type="entry name" value="Fructose-1,6-Bisphosphatase, subunit A, domain 1"/>
    <property type="match status" value="1"/>
</dbReference>
<keyword evidence="1 3" id="KW-0479">Metal-binding</keyword>
<sequence>MNLEHELAVALAAAERAGQFIRTEYESFTPIPNAPATISTHVDKGSQDLIMKFLHEKFPHDGLCGEEDTGTPKAAAADLPTRVWVVDPIDGTRGFAMKNGEFSAMIGLTINREVVLGVVLEPTTMKYTYATKGGGCWTKVGEAGTPTRCSVRPTTNPDEVVLVQSRPGKKDSPTAVQKALQPAKTLEMYSAGVKLAVVARGEADVYVNTYGVFRDWDICAGHVLVTEAGGVVTGFGGEAITYGAEAFAQKLGLVAGGPGIHAAVVEKLKAV</sequence>
<dbReference type="KEGG" id="lrs:PX52LOC_02662"/>
<dbReference type="GO" id="GO:0046872">
    <property type="term" value="F:metal ion binding"/>
    <property type="evidence" value="ECO:0007669"/>
    <property type="project" value="UniProtKB-KW"/>
</dbReference>
<organism evidence="4 5">
    <name type="scientific">Limnoglobus roseus</name>
    <dbReference type="NCBI Taxonomy" id="2598579"/>
    <lineage>
        <taxon>Bacteria</taxon>
        <taxon>Pseudomonadati</taxon>
        <taxon>Planctomycetota</taxon>
        <taxon>Planctomycetia</taxon>
        <taxon>Gemmatales</taxon>
        <taxon>Gemmataceae</taxon>
        <taxon>Limnoglobus</taxon>
    </lineage>
</organism>
<dbReference type="PANTHER" id="PTHR20854">
    <property type="entry name" value="INOSITOL MONOPHOSPHATASE"/>
    <property type="match status" value="1"/>
</dbReference>
<feature type="binding site" evidence="3">
    <location>
        <position position="90"/>
    </location>
    <ligand>
        <name>Mg(2+)</name>
        <dbReference type="ChEBI" id="CHEBI:18420"/>
        <label>2</label>
    </ligand>
</feature>
<dbReference type="OrthoDB" id="9772456at2"/>
<reference evidence="5" key="1">
    <citation type="submission" date="2019-08" db="EMBL/GenBank/DDBJ databases">
        <title>Limnoglobus roseus gen. nov., sp. nov., a novel freshwater planctomycete with a giant genome from the family Gemmataceae.</title>
        <authorList>
            <person name="Kulichevskaya I.S."/>
            <person name="Naumoff D.G."/>
            <person name="Miroshnikov K."/>
            <person name="Ivanova A."/>
            <person name="Philippov D.A."/>
            <person name="Hakobyan A."/>
            <person name="Rijpstra I.C."/>
            <person name="Sinninghe Damste J.S."/>
            <person name="Liesack W."/>
            <person name="Dedysh S.N."/>
        </authorList>
    </citation>
    <scope>NUCLEOTIDE SEQUENCE [LARGE SCALE GENOMIC DNA]</scope>
    <source>
        <strain evidence="5">PX52</strain>
    </source>
</reference>
<dbReference type="GO" id="GO:0006020">
    <property type="term" value="P:inositol metabolic process"/>
    <property type="evidence" value="ECO:0007669"/>
    <property type="project" value="TreeGrafter"/>
</dbReference>
<name>A0A5C1AC08_9BACT</name>
<feature type="binding site" evidence="3">
    <location>
        <position position="66"/>
    </location>
    <ligand>
        <name>Mg(2+)</name>
        <dbReference type="ChEBI" id="CHEBI:18420"/>
        <label>1</label>
        <note>catalytic</note>
    </ligand>
</feature>
<dbReference type="Gene3D" id="3.40.190.80">
    <property type="match status" value="1"/>
</dbReference>
<dbReference type="Pfam" id="PF00459">
    <property type="entry name" value="Inositol_P"/>
    <property type="match status" value="1"/>
</dbReference>
<evidence type="ECO:0000313" key="4">
    <source>
        <dbReference type="EMBL" id="QEL15727.1"/>
    </source>
</evidence>